<feature type="signal peptide" evidence="2">
    <location>
        <begin position="1"/>
        <end position="28"/>
    </location>
</feature>
<dbReference type="SUPFAM" id="SSF48452">
    <property type="entry name" value="TPR-like"/>
    <property type="match status" value="1"/>
</dbReference>
<feature type="compositionally biased region" description="Low complexity" evidence="1">
    <location>
        <begin position="137"/>
        <end position="150"/>
    </location>
</feature>
<dbReference type="Proteomes" id="UP000763641">
    <property type="component" value="Unassembled WGS sequence"/>
</dbReference>
<evidence type="ECO:0000256" key="1">
    <source>
        <dbReference type="SAM" id="MobiDB-lite"/>
    </source>
</evidence>
<dbReference type="EMBL" id="JAFEMC010000003">
    <property type="protein sequence ID" value="MBM6577305.1"/>
    <property type="molecule type" value="Genomic_DNA"/>
</dbReference>
<evidence type="ECO:0000313" key="4">
    <source>
        <dbReference type="Proteomes" id="UP000763641"/>
    </source>
</evidence>
<name>A0ABS2D8N3_9SPHN</name>
<comment type="caution">
    <text evidence="3">The sequence shown here is derived from an EMBL/GenBank/DDBJ whole genome shotgun (WGS) entry which is preliminary data.</text>
</comment>
<keyword evidence="4" id="KW-1185">Reference proteome</keyword>
<accession>A0ABS2D8N3</accession>
<reference evidence="3 4" key="1">
    <citation type="submission" date="2020-12" db="EMBL/GenBank/DDBJ databases">
        <title>Sphingomonas sp.</title>
        <authorList>
            <person name="Kim M.K."/>
        </authorList>
    </citation>
    <scope>NUCLEOTIDE SEQUENCE [LARGE SCALE GENOMIC DNA]</scope>
    <source>
        <strain evidence="3 4">BT552</strain>
    </source>
</reference>
<evidence type="ECO:0000256" key="2">
    <source>
        <dbReference type="SAM" id="SignalP"/>
    </source>
</evidence>
<feature type="chain" id="PRO_5045362869" description="TolA-binding protein" evidence="2">
    <location>
        <begin position="29"/>
        <end position="316"/>
    </location>
</feature>
<dbReference type="Gene3D" id="1.25.40.10">
    <property type="entry name" value="Tetratricopeptide repeat domain"/>
    <property type="match status" value="1"/>
</dbReference>
<evidence type="ECO:0008006" key="5">
    <source>
        <dbReference type="Google" id="ProtNLM"/>
    </source>
</evidence>
<keyword evidence="2" id="KW-0732">Signal</keyword>
<dbReference type="InterPro" id="IPR011990">
    <property type="entry name" value="TPR-like_helical_dom_sf"/>
</dbReference>
<proteinExistence type="predicted"/>
<feature type="region of interest" description="Disordered" evidence="1">
    <location>
        <begin position="131"/>
        <end position="170"/>
    </location>
</feature>
<evidence type="ECO:0000313" key="3">
    <source>
        <dbReference type="EMBL" id="MBM6577305.1"/>
    </source>
</evidence>
<protein>
    <recommendedName>
        <fullName evidence="5">TolA-binding protein</fullName>
    </recommendedName>
</protein>
<sequence length="316" mass="33686">MTQRIVTQRNILFLPLMLVGALPAVASAQSGLDGRVGRLESEMRAVQRKVFPNGQLLQPDVTAPVAPTEVPGAPASSAVVDLTARVTSLEQQLATLTGQVEQNGYQIRTLREQFEAYRRSTDAKLTAPVAAAPVDGSDPAPIASAPASRPLGGSNTVSGATRPAAAGPTVTDERAARLAALERPSSGDSAEDAYLYGYRLWQAKLYPEAQAQLKKTVADFPKSKRASYAQNLLGRAYLDDGKPSLASMAFYDNYKKMPDGERAPDSLLYLGQALVKLNKPADACKVYDELSDVYAGKLSAAMQADITRGRTAAKCK</sequence>
<organism evidence="3 4">
    <name type="scientific">Sphingomonas longa</name>
    <dbReference type="NCBI Taxonomy" id="2778730"/>
    <lineage>
        <taxon>Bacteria</taxon>
        <taxon>Pseudomonadati</taxon>
        <taxon>Pseudomonadota</taxon>
        <taxon>Alphaproteobacteria</taxon>
        <taxon>Sphingomonadales</taxon>
        <taxon>Sphingomonadaceae</taxon>
        <taxon>Sphingomonas</taxon>
    </lineage>
</organism>
<gene>
    <name evidence="3" type="ORF">ILT43_13055</name>
</gene>